<proteinExistence type="predicted"/>
<dbReference type="Proteomes" id="UP000283269">
    <property type="component" value="Unassembled WGS sequence"/>
</dbReference>
<feature type="domain" description="DUF6593" evidence="3">
    <location>
        <begin position="8"/>
        <end position="207"/>
    </location>
</feature>
<keyword evidence="5" id="KW-1185">Reference proteome</keyword>
<reference evidence="4 5" key="1">
    <citation type="journal article" date="2018" name="Evol. Lett.">
        <title>Horizontal gene cluster transfer increased hallucinogenic mushroom diversity.</title>
        <authorList>
            <person name="Reynolds H.T."/>
            <person name="Vijayakumar V."/>
            <person name="Gluck-Thaler E."/>
            <person name="Korotkin H.B."/>
            <person name="Matheny P.B."/>
            <person name="Slot J.C."/>
        </authorList>
    </citation>
    <scope>NUCLEOTIDE SEQUENCE [LARGE SCALE GENOMIC DNA]</scope>
    <source>
        <strain evidence="4 5">2631</strain>
    </source>
</reference>
<sequence length="255" mass="28481">MQLCLVNNDPTSTLLITPDGEPLFSIETPLLQRSEIEELMVPVPRRRKSPITTIKRLERYHRSTGQVETEIGVVEYCGSQNGTQLQLCEINHALAITARAAVVGITEHRDSEENDEGSDENFWEFTGPDSKRYRWQIFVQSPVTSLNQNYHLQLLLADNSFTPLARYRRAKLGIVSRSRRAFLEILPAGINLIDLIVVTFVGFMKQRVMVEGTAPYVQETSDPNSSPSTPNLPADTHSAPHGLGNSAPQRSTTIP</sequence>
<evidence type="ECO:0000256" key="2">
    <source>
        <dbReference type="SAM" id="Phobius"/>
    </source>
</evidence>
<dbReference type="AlphaFoldDB" id="A0A409XBF8"/>
<name>A0A409XBF8_PSICY</name>
<dbReference type="EMBL" id="NHYD01002146">
    <property type="protein sequence ID" value="PPQ88138.1"/>
    <property type="molecule type" value="Genomic_DNA"/>
</dbReference>
<dbReference type="Pfam" id="PF20236">
    <property type="entry name" value="DUF6593"/>
    <property type="match status" value="1"/>
</dbReference>
<keyword evidence="2" id="KW-1133">Transmembrane helix</keyword>
<comment type="caution">
    <text evidence="4">The sequence shown here is derived from an EMBL/GenBank/DDBJ whole genome shotgun (WGS) entry which is preliminary data.</text>
</comment>
<keyword evidence="2" id="KW-0812">Transmembrane</keyword>
<feature type="transmembrane region" description="Helical" evidence="2">
    <location>
        <begin position="181"/>
        <end position="204"/>
    </location>
</feature>
<dbReference type="OrthoDB" id="2605483at2759"/>
<evidence type="ECO:0000313" key="4">
    <source>
        <dbReference type="EMBL" id="PPQ88138.1"/>
    </source>
</evidence>
<evidence type="ECO:0000256" key="1">
    <source>
        <dbReference type="SAM" id="MobiDB-lite"/>
    </source>
</evidence>
<protein>
    <recommendedName>
        <fullName evidence="3">DUF6593 domain-containing protein</fullName>
    </recommendedName>
</protein>
<feature type="compositionally biased region" description="Polar residues" evidence="1">
    <location>
        <begin position="246"/>
        <end position="255"/>
    </location>
</feature>
<evidence type="ECO:0000313" key="5">
    <source>
        <dbReference type="Proteomes" id="UP000283269"/>
    </source>
</evidence>
<gene>
    <name evidence="4" type="ORF">CVT25_004894</name>
</gene>
<feature type="region of interest" description="Disordered" evidence="1">
    <location>
        <begin position="217"/>
        <end position="255"/>
    </location>
</feature>
<dbReference type="InterPro" id="IPR046528">
    <property type="entry name" value="DUF6593"/>
</dbReference>
<feature type="compositionally biased region" description="Low complexity" evidence="1">
    <location>
        <begin position="220"/>
        <end position="233"/>
    </location>
</feature>
<accession>A0A409XBF8</accession>
<keyword evidence="2" id="KW-0472">Membrane</keyword>
<evidence type="ECO:0000259" key="3">
    <source>
        <dbReference type="Pfam" id="PF20236"/>
    </source>
</evidence>
<dbReference type="InParanoid" id="A0A409XBF8"/>
<organism evidence="4 5">
    <name type="scientific">Psilocybe cyanescens</name>
    <dbReference type="NCBI Taxonomy" id="93625"/>
    <lineage>
        <taxon>Eukaryota</taxon>
        <taxon>Fungi</taxon>
        <taxon>Dikarya</taxon>
        <taxon>Basidiomycota</taxon>
        <taxon>Agaricomycotina</taxon>
        <taxon>Agaricomycetes</taxon>
        <taxon>Agaricomycetidae</taxon>
        <taxon>Agaricales</taxon>
        <taxon>Agaricineae</taxon>
        <taxon>Strophariaceae</taxon>
        <taxon>Psilocybe</taxon>
    </lineage>
</organism>